<gene>
    <name evidence="1" type="ORF">EJ997_01540</name>
</gene>
<evidence type="ECO:0000313" key="1">
    <source>
        <dbReference type="EMBL" id="AZQ76209.1"/>
    </source>
</evidence>
<sequence>MEEMTSMSVASIGVDPDRPSLLTLYLDGLPSSALDLTDPEHLEFEYMQHMRIMVEAKRPRGTRIKALHIGGAGCALPRALDSSHPNSRQLAIEVDEILATKVREWFPLPRSPLLRIRAAEGRQTLQQQAGRNWDIIVRDAFAGGTVPYQLMTYEAAVDARNALAPDGAYLLNLSRHDKPEIATILAVFPHVVVITDPAIWAGRRYGNITLGASMTPWQDMHREVFRLPLPARIYSDLTPSAAPFHDLPEDFTPTHRSIVAGPE</sequence>
<name>A0A3S9PV37_9ACTO</name>
<reference evidence="1 2" key="1">
    <citation type="submission" date="2018-12" db="EMBL/GenBank/DDBJ databases">
        <title>Complete genome sequence of Flaviflexus sp. H23T48.</title>
        <authorList>
            <person name="Bae J.-W."/>
            <person name="Lee J.-Y."/>
        </authorList>
    </citation>
    <scope>NUCLEOTIDE SEQUENCE [LARGE SCALE GENOMIC DNA]</scope>
    <source>
        <strain evidence="1 2">H23T48</strain>
    </source>
</reference>
<evidence type="ECO:0000313" key="2">
    <source>
        <dbReference type="Proteomes" id="UP000280344"/>
    </source>
</evidence>
<dbReference type="InterPro" id="IPR029063">
    <property type="entry name" value="SAM-dependent_MTases_sf"/>
</dbReference>
<proteinExistence type="predicted"/>
<dbReference type="NCBIfam" id="NF037959">
    <property type="entry name" value="MFS_SpdSyn"/>
    <property type="match status" value="1"/>
</dbReference>
<dbReference type="RefSeq" id="WP_126703018.1">
    <property type="nucleotide sequence ID" value="NZ_CP034593.1"/>
</dbReference>
<accession>A0A3S9PV37</accession>
<organism evidence="1 2">
    <name type="scientific">Flaviflexus ciconiae</name>
    <dbReference type="NCBI Taxonomy" id="2496867"/>
    <lineage>
        <taxon>Bacteria</taxon>
        <taxon>Bacillati</taxon>
        <taxon>Actinomycetota</taxon>
        <taxon>Actinomycetes</taxon>
        <taxon>Actinomycetales</taxon>
        <taxon>Actinomycetaceae</taxon>
        <taxon>Flaviflexus</taxon>
    </lineage>
</organism>
<dbReference type="Proteomes" id="UP000280344">
    <property type="component" value="Chromosome"/>
</dbReference>
<dbReference type="EMBL" id="CP034593">
    <property type="protein sequence ID" value="AZQ76209.1"/>
    <property type="molecule type" value="Genomic_DNA"/>
</dbReference>
<dbReference type="AlphaFoldDB" id="A0A3S9PV37"/>
<dbReference type="KEGG" id="flh:EJ997_01540"/>
<dbReference type="SUPFAM" id="SSF53335">
    <property type="entry name" value="S-adenosyl-L-methionine-dependent methyltransferases"/>
    <property type="match status" value="1"/>
</dbReference>
<dbReference type="Gene3D" id="3.40.50.150">
    <property type="entry name" value="Vaccinia Virus protein VP39"/>
    <property type="match status" value="1"/>
</dbReference>
<keyword evidence="2" id="KW-1185">Reference proteome</keyword>
<evidence type="ECO:0008006" key="3">
    <source>
        <dbReference type="Google" id="ProtNLM"/>
    </source>
</evidence>
<protein>
    <recommendedName>
        <fullName evidence="3">Spermidine synthase</fullName>
    </recommendedName>
</protein>
<dbReference type="OrthoDB" id="8221452at2"/>